<evidence type="ECO:0000313" key="2">
    <source>
        <dbReference type="EMBL" id="WOS39873.1"/>
    </source>
</evidence>
<dbReference type="Proteomes" id="UP001302020">
    <property type="component" value="Chromosome"/>
</dbReference>
<reference evidence="2 3" key="1">
    <citation type="submission" date="2023-05" db="EMBL/GenBank/DDBJ databases">
        <title>Xanthomonas rydalmerenesis sp. nov., a novel Xanthomonas species isolated from Fragaria x ananassa.</title>
        <authorList>
            <person name="McKnight D.J.E."/>
            <person name="Wong-Bajracharya J."/>
            <person name="Okoh E.B."/>
            <person name="Snijders F."/>
            <person name="Lidbetter F."/>
            <person name="Webster J."/>
            <person name="Djordjevic S.P."/>
            <person name="Bogema D.R."/>
            <person name="Chapman T.A."/>
        </authorList>
    </citation>
    <scope>NUCLEOTIDE SEQUENCE [LARGE SCALE GENOMIC DNA]</scope>
    <source>
        <strain evidence="2 3">DAR34883</strain>
    </source>
</reference>
<dbReference type="EMBL" id="CP126172">
    <property type="protein sequence ID" value="WOS39873.1"/>
    <property type="molecule type" value="Genomic_DNA"/>
</dbReference>
<feature type="region of interest" description="Disordered" evidence="1">
    <location>
        <begin position="91"/>
        <end position="110"/>
    </location>
</feature>
<evidence type="ECO:0000313" key="3">
    <source>
        <dbReference type="Proteomes" id="UP001302020"/>
    </source>
</evidence>
<accession>A0ABZ0JLK1</accession>
<gene>
    <name evidence="2" type="ORF">QN243_15820</name>
</gene>
<name>A0ABZ0JLK1_9XANT</name>
<dbReference type="InterPro" id="IPR009241">
    <property type="entry name" value="HigB-like"/>
</dbReference>
<feature type="compositionally biased region" description="Pro residues" evidence="1">
    <location>
        <begin position="99"/>
        <end position="110"/>
    </location>
</feature>
<sequence length="110" mass="12377">METTPDVRFYRAASGVEPVRVWLREDVSVDARRAIGGDIKTVQLGWPLGMPLVRKLDQHLWEVRSAIPEGIARIFSPPLDRTWCCCMASSRNRARPRAPISPPPNAAETR</sequence>
<evidence type="ECO:0000256" key="1">
    <source>
        <dbReference type="SAM" id="MobiDB-lite"/>
    </source>
</evidence>
<proteinExistence type="predicted"/>
<organism evidence="2 3">
    <name type="scientific">Xanthomonas rydalmerensis</name>
    <dbReference type="NCBI Taxonomy" id="3046274"/>
    <lineage>
        <taxon>Bacteria</taxon>
        <taxon>Pseudomonadati</taxon>
        <taxon>Pseudomonadota</taxon>
        <taxon>Gammaproteobacteria</taxon>
        <taxon>Lysobacterales</taxon>
        <taxon>Lysobacteraceae</taxon>
        <taxon>Xanthomonas</taxon>
    </lineage>
</organism>
<protein>
    <submittedName>
        <fullName evidence="2">Type II toxin-antitoxin system RelE/ParE family toxin</fullName>
    </submittedName>
</protein>
<keyword evidence="3" id="KW-1185">Reference proteome</keyword>
<dbReference type="Pfam" id="PF05973">
    <property type="entry name" value="Gp49"/>
    <property type="match status" value="1"/>
</dbReference>